<keyword evidence="1" id="KW-0812">Transmembrane</keyword>
<protein>
    <recommendedName>
        <fullName evidence="2">C-type lectin domain-containing protein</fullName>
    </recommendedName>
</protein>
<gene>
    <name evidence="3" type="ORF">MNOR_LOCUS7252</name>
</gene>
<dbReference type="Gene3D" id="3.10.100.10">
    <property type="entry name" value="Mannose-Binding Protein A, subunit A"/>
    <property type="match status" value="1"/>
</dbReference>
<dbReference type="CDD" id="cd00037">
    <property type="entry name" value="CLECT"/>
    <property type="match status" value="1"/>
</dbReference>
<evidence type="ECO:0000313" key="3">
    <source>
        <dbReference type="EMBL" id="CAL4068450.1"/>
    </source>
</evidence>
<keyword evidence="4" id="KW-1185">Reference proteome</keyword>
<dbReference type="SUPFAM" id="SSF56436">
    <property type="entry name" value="C-type lectin-like"/>
    <property type="match status" value="1"/>
</dbReference>
<keyword evidence="1" id="KW-0472">Membrane</keyword>
<evidence type="ECO:0000259" key="2">
    <source>
        <dbReference type="PROSITE" id="PS50041"/>
    </source>
</evidence>
<sequence>TEQDSLLAFPTESLKKWREEVRAIHPGFGFMVWAGARKRAHEGWVWSDYTKITDGAWAAGEPGPTYNITLNGSSIEEVNSTGECGAIYNTGEVYDWGCDFKRAALCQIPKSSCDHKVCGKGAVCVPLGVESKKGRSGAIEDSCCQCPVGTTGNAEEGGECIGFNTCDKVSCGAFTAECLDMNDGSYICKCLPGYKWENNRHCKFTPNPGDIVAYVVTAAGTLCVFYMAIKIIILKFQPVPLS</sequence>
<name>A0AAV2Q271_MEGNR</name>
<dbReference type="Proteomes" id="UP001497623">
    <property type="component" value="Unassembled WGS sequence"/>
</dbReference>
<accession>A0AAV2Q271</accession>
<feature type="non-terminal residue" evidence="3">
    <location>
        <position position="1"/>
    </location>
</feature>
<dbReference type="InterPro" id="IPR000742">
    <property type="entry name" value="EGF"/>
</dbReference>
<dbReference type="InterPro" id="IPR016186">
    <property type="entry name" value="C-type_lectin-like/link_sf"/>
</dbReference>
<keyword evidence="1" id="KW-1133">Transmembrane helix</keyword>
<dbReference type="InterPro" id="IPR016187">
    <property type="entry name" value="CTDL_fold"/>
</dbReference>
<dbReference type="PROSITE" id="PS01186">
    <property type="entry name" value="EGF_2"/>
    <property type="match status" value="1"/>
</dbReference>
<proteinExistence type="predicted"/>
<reference evidence="3 4" key="1">
    <citation type="submission" date="2024-05" db="EMBL/GenBank/DDBJ databases">
        <authorList>
            <person name="Wallberg A."/>
        </authorList>
    </citation>
    <scope>NUCLEOTIDE SEQUENCE [LARGE SCALE GENOMIC DNA]</scope>
</reference>
<dbReference type="PROSITE" id="PS50041">
    <property type="entry name" value="C_TYPE_LECTIN_2"/>
    <property type="match status" value="1"/>
</dbReference>
<organism evidence="3 4">
    <name type="scientific">Meganyctiphanes norvegica</name>
    <name type="common">Northern krill</name>
    <name type="synonym">Thysanopoda norvegica</name>
    <dbReference type="NCBI Taxonomy" id="48144"/>
    <lineage>
        <taxon>Eukaryota</taxon>
        <taxon>Metazoa</taxon>
        <taxon>Ecdysozoa</taxon>
        <taxon>Arthropoda</taxon>
        <taxon>Crustacea</taxon>
        <taxon>Multicrustacea</taxon>
        <taxon>Malacostraca</taxon>
        <taxon>Eumalacostraca</taxon>
        <taxon>Eucarida</taxon>
        <taxon>Euphausiacea</taxon>
        <taxon>Euphausiidae</taxon>
        <taxon>Meganyctiphanes</taxon>
    </lineage>
</organism>
<feature type="domain" description="C-type lectin" evidence="2">
    <location>
        <begin position="32"/>
        <end position="107"/>
    </location>
</feature>
<feature type="transmembrane region" description="Helical" evidence="1">
    <location>
        <begin position="211"/>
        <end position="233"/>
    </location>
</feature>
<dbReference type="AlphaFoldDB" id="A0AAV2Q271"/>
<dbReference type="InterPro" id="IPR001304">
    <property type="entry name" value="C-type_lectin-like"/>
</dbReference>
<dbReference type="SUPFAM" id="SSF57196">
    <property type="entry name" value="EGF/Laminin"/>
    <property type="match status" value="1"/>
</dbReference>
<dbReference type="EMBL" id="CAXKWB010003149">
    <property type="protein sequence ID" value="CAL4068450.1"/>
    <property type="molecule type" value="Genomic_DNA"/>
</dbReference>
<comment type="caution">
    <text evidence="3">The sequence shown here is derived from an EMBL/GenBank/DDBJ whole genome shotgun (WGS) entry which is preliminary data.</text>
</comment>
<evidence type="ECO:0000256" key="1">
    <source>
        <dbReference type="SAM" id="Phobius"/>
    </source>
</evidence>
<evidence type="ECO:0000313" key="4">
    <source>
        <dbReference type="Proteomes" id="UP001497623"/>
    </source>
</evidence>